<proteinExistence type="predicted"/>
<organism evidence="2 3">
    <name type="scientific">Clonostachys chloroleuca</name>
    <dbReference type="NCBI Taxonomy" id="1926264"/>
    <lineage>
        <taxon>Eukaryota</taxon>
        <taxon>Fungi</taxon>
        <taxon>Dikarya</taxon>
        <taxon>Ascomycota</taxon>
        <taxon>Pezizomycotina</taxon>
        <taxon>Sordariomycetes</taxon>
        <taxon>Hypocreomycetidae</taxon>
        <taxon>Hypocreales</taxon>
        <taxon>Bionectriaceae</taxon>
        <taxon>Clonostachys</taxon>
    </lineage>
</organism>
<accession>A0AA35M6C6</accession>
<evidence type="ECO:0000313" key="3">
    <source>
        <dbReference type="Proteomes" id="UP001160390"/>
    </source>
</evidence>
<name>A0AA35M6C6_9HYPO</name>
<comment type="caution">
    <text evidence="2">The sequence shown here is derived from an EMBL/GenBank/DDBJ whole genome shotgun (WGS) entry which is preliminary data.</text>
</comment>
<feature type="region of interest" description="Disordered" evidence="1">
    <location>
        <begin position="69"/>
        <end position="109"/>
    </location>
</feature>
<protein>
    <submittedName>
        <fullName evidence="2">Uncharacterized protein</fullName>
    </submittedName>
</protein>
<dbReference type="AlphaFoldDB" id="A0AA35M6C6"/>
<evidence type="ECO:0000313" key="2">
    <source>
        <dbReference type="EMBL" id="CAI6090919.1"/>
    </source>
</evidence>
<evidence type="ECO:0000256" key="1">
    <source>
        <dbReference type="SAM" id="MobiDB-lite"/>
    </source>
</evidence>
<keyword evidence="3" id="KW-1185">Reference proteome</keyword>
<sequence>MSTLLNEDGVQLHINGECRVEIKLPEPPGDSLKVILHQGEVYRDAPLPLIIDRVPRLVARPQDRGLLEYRKNRPLLSSHQHGAGEASGSQKSADGNERSELFWWAENGN</sequence>
<dbReference type="EMBL" id="CABFNP030001042">
    <property type="protein sequence ID" value="CAI6090919.1"/>
    <property type="molecule type" value="Genomic_DNA"/>
</dbReference>
<reference evidence="2" key="1">
    <citation type="submission" date="2023-01" db="EMBL/GenBank/DDBJ databases">
        <authorList>
            <person name="Piombo E."/>
        </authorList>
    </citation>
    <scope>NUCLEOTIDE SEQUENCE</scope>
</reference>
<gene>
    <name evidence="2" type="ORF">CCHLO57077_00010160</name>
</gene>
<dbReference type="Proteomes" id="UP001160390">
    <property type="component" value="Unassembled WGS sequence"/>
</dbReference>